<reference evidence="2 3" key="1">
    <citation type="journal article" date="2014" name="Nat. Genet.">
        <title>Genome sequence of the hot pepper provides insights into the evolution of pungency in Capsicum species.</title>
        <authorList>
            <person name="Kim S."/>
            <person name="Park M."/>
            <person name="Yeom S.I."/>
            <person name="Kim Y.M."/>
            <person name="Lee J.M."/>
            <person name="Lee H.A."/>
            <person name="Seo E."/>
            <person name="Choi J."/>
            <person name="Cheong K."/>
            <person name="Kim K.T."/>
            <person name="Jung K."/>
            <person name="Lee G.W."/>
            <person name="Oh S.K."/>
            <person name="Bae C."/>
            <person name="Kim S.B."/>
            <person name="Lee H.Y."/>
            <person name="Kim S.Y."/>
            <person name="Kim M.S."/>
            <person name="Kang B.C."/>
            <person name="Jo Y.D."/>
            <person name="Yang H.B."/>
            <person name="Jeong H.J."/>
            <person name="Kang W.H."/>
            <person name="Kwon J.K."/>
            <person name="Shin C."/>
            <person name="Lim J.Y."/>
            <person name="Park J.H."/>
            <person name="Huh J.H."/>
            <person name="Kim J.S."/>
            <person name="Kim B.D."/>
            <person name="Cohen O."/>
            <person name="Paran I."/>
            <person name="Suh M.C."/>
            <person name="Lee S.B."/>
            <person name="Kim Y.K."/>
            <person name="Shin Y."/>
            <person name="Noh S.J."/>
            <person name="Park J."/>
            <person name="Seo Y.S."/>
            <person name="Kwon S.Y."/>
            <person name="Kim H.A."/>
            <person name="Park J.M."/>
            <person name="Kim H.J."/>
            <person name="Choi S.B."/>
            <person name="Bosland P.W."/>
            <person name="Reeves G."/>
            <person name="Jo S.H."/>
            <person name="Lee B.W."/>
            <person name="Cho H.T."/>
            <person name="Choi H.S."/>
            <person name="Lee M.S."/>
            <person name="Yu Y."/>
            <person name="Do Choi Y."/>
            <person name="Park B.S."/>
            <person name="van Deynze A."/>
            <person name="Ashrafi H."/>
            <person name="Hill T."/>
            <person name="Kim W.T."/>
            <person name="Pai H.S."/>
            <person name="Ahn H.K."/>
            <person name="Yeam I."/>
            <person name="Giovannoni J.J."/>
            <person name="Rose J.K."/>
            <person name="Sorensen I."/>
            <person name="Lee S.J."/>
            <person name="Kim R.W."/>
            <person name="Choi I.Y."/>
            <person name="Choi B.S."/>
            <person name="Lim J.S."/>
            <person name="Lee Y.H."/>
            <person name="Choi D."/>
        </authorList>
    </citation>
    <scope>NUCLEOTIDE SEQUENCE [LARGE SCALE GENOMIC DNA]</scope>
    <source>
        <strain evidence="3">cv. CM334</strain>
    </source>
</reference>
<keyword evidence="3" id="KW-1185">Reference proteome</keyword>
<comment type="caution">
    <text evidence="2">The sequence shown here is derived from an EMBL/GenBank/DDBJ whole genome shotgun (WGS) entry which is preliminary data.</text>
</comment>
<dbReference type="PANTHER" id="PTHR37984">
    <property type="entry name" value="PROTEIN CBG26694"/>
    <property type="match status" value="1"/>
</dbReference>
<sequence>MSLLYHPIKANVVADALSRLSMGSISHVDDSKKKLVQEVHQLARLGVRLVDSSESGVYVQSSLESSLVSEVKEKQDKDPSLVKLKESVQNQKIEVFSQGGDGILLCQGRLCVPSVDDIRQRILAEVHGARYSIHPGATKMYRNLRKIYWWSGMKRDVAEFVAKCSTCQKVKIDHHKPSCPMQKFSIPTWKWEVMNMDFVMDILMQHCSPTLLQYHPKNTGHKLTHTSSGIRNQIRSVLGKLIELQAVLLNRHEALPQVHELLNLCLSYLKRKELVQ</sequence>
<dbReference type="Gramene" id="PHT64385">
    <property type="protein sequence ID" value="PHT64385"/>
    <property type="gene ID" value="T459_31736"/>
</dbReference>
<proteinExistence type="predicted"/>
<dbReference type="InterPro" id="IPR050951">
    <property type="entry name" value="Retrovirus_Pol_polyprotein"/>
</dbReference>
<accession>A0A2G2Y3Q8</accession>
<dbReference type="Pfam" id="PF17921">
    <property type="entry name" value="Integrase_H2C2"/>
    <property type="match status" value="1"/>
</dbReference>
<protein>
    <recommendedName>
        <fullName evidence="1">Integrase zinc-binding domain-containing protein</fullName>
    </recommendedName>
</protein>
<dbReference type="EMBL" id="AYRZ02000015">
    <property type="protein sequence ID" value="PHT64385.1"/>
    <property type="molecule type" value="Genomic_DNA"/>
</dbReference>
<dbReference type="InterPro" id="IPR041588">
    <property type="entry name" value="Integrase_H2C2"/>
</dbReference>
<dbReference type="PANTHER" id="PTHR37984:SF5">
    <property type="entry name" value="PROTEIN NYNRIN-LIKE"/>
    <property type="match status" value="1"/>
</dbReference>
<dbReference type="Proteomes" id="UP000222542">
    <property type="component" value="Unassembled WGS sequence"/>
</dbReference>
<dbReference type="AlphaFoldDB" id="A0A2G2Y3Q8"/>
<dbReference type="STRING" id="4072.A0A2G2Y3Q8"/>
<evidence type="ECO:0000259" key="1">
    <source>
        <dbReference type="Pfam" id="PF17921"/>
    </source>
</evidence>
<reference evidence="2 3" key="2">
    <citation type="journal article" date="2017" name="Genome Biol.">
        <title>New reference genome sequences of hot pepper reveal the massive evolution of plant disease-resistance genes by retroduplication.</title>
        <authorList>
            <person name="Kim S."/>
            <person name="Park J."/>
            <person name="Yeom S.I."/>
            <person name="Kim Y.M."/>
            <person name="Seo E."/>
            <person name="Kim K.T."/>
            <person name="Kim M.S."/>
            <person name="Lee J.M."/>
            <person name="Cheong K."/>
            <person name="Shin H.S."/>
            <person name="Kim S.B."/>
            <person name="Han K."/>
            <person name="Lee J."/>
            <person name="Park M."/>
            <person name="Lee H.A."/>
            <person name="Lee H.Y."/>
            <person name="Lee Y."/>
            <person name="Oh S."/>
            <person name="Lee J.H."/>
            <person name="Choi E."/>
            <person name="Choi E."/>
            <person name="Lee S.E."/>
            <person name="Jeon J."/>
            <person name="Kim H."/>
            <person name="Choi G."/>
            <person name="Song H."/>
            <person name="Lee J."/>
            <person name="Lee S.C."/>
            <person name="Kwon J.K."/>
            <person name="Lee H.Y."/>
            <person name="Koo N."/>
            <person name="Hong Y."/>
            <person name="Kim R.W."/>
            <person name="Kang W.H."/>
            <person name="Huh J.H."/>
            <person name="Kang B.C."/>
            <person name="Yang T.J."/>
            <person name="Lee Y.H."/>
            <person name="Bennetzen J.L."/>
            <person name="Choi D."/>
        </authorList>
    </citation>
    <scope>NUCLEOTIDE SEQUENCE [LARGE SCALE GENOMIC DNA]</scope>
    <source>
        <strain evidence="3">cv. CM334</strain>
    </source>
</reference>
<evidence type="ECO:0000313" key="3">
    <source>
        <dbReference type="Proteomes" id="UP000222542"/>
    </source>
</evidence>
<dbReference type="Gene3D" id="1.10.340.70">
    <property type="match status" value="1"/>
</dbReference>
<gene>
    <name evidence="2" type="ORF">T459_31736</name>
</gene>
<feature type="domain" description="Integrase zinc-binding" evidence="1">
    <location>
        <begin position="117"/>
        <end position="171"/>
    </location>
</feature>
<evidence type="ECO:0000313" key="2">
    <source>
        <dbReference type="EMBL" id="PHT64385.1"/>
    </source>
</evidence>
<dbReference type="OMA" id="CLGCAIC"/>
<name>A0A2G2Y3Q8_CAPAN</name>
<organism evidence="2 3">
    <name type="scientific">Capsicum annuum</name>
    <name type="common">Capsicum pepper</name>
    <dbReference type="NCBI Taxonomy" id="4072"/>
    <lineage>
        <taxon>Eukaryota</taxon>
        <taxon>Viridiplantae</taxon>
        <taxon>Streptophyta</taxon>
        <taxon>Embryophyta</taxon>
        <taxon>Tracheophyta</taxon>
        <taxon>Spermatophyta</taxon>
        <taxon>Magnoliopsida</taxon>
        <taxon>eudicotyledons</taxon>
        <taxon>Gunneridae</taxon>
        <taxon>Pentapetalae</taxon>
        <taxon>asterids</taxon>
        <taxon>lamiids</taxon>
        <taxon>Solanales</taxon>
        <taxon>Solanaceae</taxon>
        <taxon>Solanoideae</taxon>
        <taxon>Capsiceae</taxon>
        <taxon>Capsicum</taxon>
    </lineage>
</organism>